<feature type="region of interest" description="Disordered" evidence="1">
    <location>
        <begin position="99"/>
        <end position="127"/>
    </location>
</feature>
<protein>
    <submittedName>
        <fullName evidence="2">Uncharacterized protein</fullName>
    </submittedName>
</protein>
<sequence length="275" mass="30455">MGIVKKAKDKKKAGPRSRTQVGQTTKGNLRTPVISISKLRPHVNSLPPPAQTKPGATTATEDDARSGPQQTSVDENENTDIISVSSDASDAFIRTTAFGAAKRSRKSNSRESSSKSRRVMSQADLSPFSSEENFLDRELFKEKKKRKRGRPIVTGKYVEILAIKAKEKKLQSLKDEIKIMREIAESGYDPSEYKGKRRTLMAERIEQEAIGLPAQAMAAEILQTAKKMEEVAVKTQNLKDGFVRILREAALKIEINTDALSKKVLPQANCYIPSP</sequence>
<organism evidence="2 3">
    <name type="scientific">Cardiocondyla obscurior</name>
    <dbReference type="NCBI Taxonomy" id="286306"/>
    <lineage>
        <taxon>Eukaryota</taxon>
        <taxon>Metazoa</taxon>
        <taxon>Ecdysozoa</taxon>
        <taxon>Arthropoda</taxon>
        <taxon>Hexapoda</taxon>
        <taxon>Insecta</taxon>
        <taxon>Pterygota</taxon>
        <taxon>Neoptera</taxon>
        <taxon>Endopterygota</taxon>
        <taxon>Hymenoptera</taxon>
        <taxon>Apocrita</taxon>
        <taxon>Aculeata</taxon>
        <taxon>Formicoidea</taxon>
        <taxon>Formicidae</taxon>
        <taxon>Myrmicinae</taxon>
        <taxon>Cardiocondyla</taxon>
    </lineage>
</organism>
<name>A0AAW2FIP3_9HYME</name>
<gene>
    <name evidence="2" type="ORF">PUN28_011908</name>
</gene>
<feature type="region of interest" description="Disordered" evidence="1">
    <location>
        <begin position="1"/>
        <end position="78"/>
    </location>
</feature>
<dbReference type="Proteomes" id="UP001430953">
    <property type="component" value="Unassembled WGS sequence"/>
</dbReference>
<keyword evidence="3" id="KW-1185">Reference proteome</keyword>
<evidence type="ECO:0000313" key="3">
    <source>
        <dbReference type="Proteomes" id="UP001430953"/>
    </source>
</evidence>
<accession>A0AAW2FIP3</accession>
<reference evidence="2 3" key="1">
    <citation type="submission" date="2023-03" db="EMBL/GenBank/DDBJ databases">
        <title>High recombination rates correlate with genetic variation in Cardiocondyla obscurior ants.</title>
        <authorList>
            <person name="Errbii M."/>
        </authorList>
    </citation>
    <scope>NUCLEOTIDE SEQUENCE [LARGE SCALE GENOMIC DNA]</scope>
    <source>
        <strain evidence="2">Alpha-2009</strain>
        <tissue evidence="2">Whole body</tissue>
    </source>
</reference>
<dbReference type="EMBL" id="JADYXP020000011">
    <property type="protein sequence ID" value="KAL0114874.1"/>
    <property type="molecule type" value="Genomic_DNA"/>
</dbReference>
<evidence type="ECO:0000256" key="1">
    <source>
        <dbReference type="SAM" id="MobiDB-lite"/>
    </source>
</evidence>
<comment type="caution">
    <text evidence="2">The sequence shown here is derived from an EMBL/GenBank/DDBJ whole genome shotgun (WGS) entry which is preliminary data.</text>
</comment>
<proteinExistence type="predicted"/>
<evidence type="ECO:0000313" key="2">
    <source>
        <dbReference type="EMBL" id="KAL0114874.1"/>
    </source>
</evidence>
<dbReference type="AlphaFoldDB" id="A0AAW2FIP3"/>
<feature type="compositionally biased region" description="Basic residues" evidence="1">
    <location>
        <begin position="1"/>
        <end position="15"/>
    </location>
</feature>
<feature type="compositionally biased region" description="Polar residues" evidence="1">
    <location>
        <begin position="17"/>
        <end position="28"/>
    </location>
</feature>